<accession>A0AAW0U8M9</accession>
<evidence type="ECO:0000313" key="2">
    <source>
        <dbReference type="Proteomes" id="UP001487740"/>
    </source>
</evidence>
<keyword evidence="2" id="KW-1185">Reference proteome</keyword>
<gene>
    <name evidence="1" type="ORF">O3P69_005446</name>
</gene>
<name>A0AAW0U8M9_SCYPA</name>
<dbReference type="Proteomes" id="UP001487740">
    <property type="component" value="Unassembled WGS sequence"/>
</dbReference>
<dbReference type="AlphaFoldDB" id="A0AAW0U8M9"/>
<comment type="caution">
    <text evidence="1">The sequence shown here is derived from an EMBL/GenBank/DDBJ whole genome shotgun (WGS) entry which is preliminary data.</text>
</comment>
<sequence>MAINRVAVTSRGLMTSPIRRGGNWEWLDSRLKTRLSQDTAAHRLFDLAWQMVYTLPSEARRDQQVISAGVESNGLVGLEAVLKEMDWMENPGASQPNGVSAELGLQSSWMEWRMNPGASQLSSKPELHISPALVGDGLVLS</sequence>
<reference evidence="1 2" key="1">
    <citation type="submission" date="2023-03" db="EMBL/GenBank/DDBJ databases">
        <title>High-quality genome of Scylla paramamosain provides insights in environmental adaptation.</title>
        <authorList>
            <person name="Zhang L."/>
        </authorList>
    </citation>
    <scope>NUCLEOTIDE SEQUENCE [LARGE SCALE GENOMIC DNA]</scope>
    <source>
        <strain evidence="1">LZ_2023a</strain>
        <tissue evidence="1">Muscle</tissue>
    </source>
</reference>
<dbReference type="EMBL" id="JARAKH010000016">
    <property type="protein sequence ID" value="KAK8396400.1"/>
    <property type="molecule type" value="Genomic_DNA"/>
</dbReference>
<proteinExistence type="predicted"/>
<evidence type="ECO:0000313" key="1">
    <source>
        <dbReference type="EMBL" id="KAK8396400.1"/>
    </source>
</evidence>
<organism evidence="1 2">
    <name type="scientific">Scylla paramamosain</name>
    <name type="common">Mud crab</name>
    <dbReference type="NCBI Taxonomy" id="85552"/>
    <lineage>
        <taxon>Eukaryota</taxon>
        <taxon>Metazoa</taxon>
        <taxon>Ecdysozoa</taxon>
        <taxon>Arthropoda</taxon>
        <taxon>Crustacea</taxon>
        <taxon>Multicrustacea</taxon>
        <taxon>Malacostraca</taxon>
        <taxon>Eumalacostraca</taxon>
        <taxon>Eucarida</taxon>
        <taxon>Decapoda</taxon>
        <taxon>Pleocyemata</taxon>
        <taxon>Brachyura</taxon>
        <taxon>Eubrachyura</taxon>
        <taxon>Portunoidea</taxon>
        <taxon>Portunidae</taxon>
        <taxon>Portuninae</taxon>
        <taxon>Scylla</taxon>
    </lineage>
</organism>
<protein>
    <submittedName>
        <fullName evidence="1">Uncharacterized protein</fullName>
    </submittedName>
</protein>